<dbReference type="EMBL" id="MNUY01000074">
    <property type="protein sequence ID" value="OIO12950.1"/>
    <property type="molecule type" value="Genomic_DNA"/>
</dbReference>
<accession>A0A1J4TR50</accession>
<proteinExistence type="predicted"/>
<gene>
    <name evidence="1" type="ORF">AUJ73_04645</name>
</gene>
<dbReference type="AlphaFoldDB" id="A0A1J4TR50"/>
<comment type="caution">
    <text evidence="1">The sequence shown here is derived from an EMBL/GenBank/DDBJ whole genome shotgun (WGS) entry which is preliminary data.</text>
</comment>
<evidence type="ECO:0000313" key="1">
    <source>
        <dbReference type="EMBL" id="OIO12950.1"/>
    </source>
</evidence>
<protein>
    <submittedName>
        <fullName evidence="1">Uncharacterized protein</fullName>
    </submittedName>
</protein>
<evidence type="ECO:0000313" key="2">
    <source>
        <dbReference type="Proteomes" id="UP000183120"/>
    </source>
</evidence>
<organism evidence="1 2">
    <name type="scientific">Candidatus Gottesmanbacteria bacterium CG1_02_37_22</name>
    <dbReference type="NCBI Taxonomy" id="1805209"/>
    <lineage>
        <taxon>Bacteria</taxon>
        <taxon>Candidatus Gottesmaniibacteriota</taxon>
    </lineage>
</organism>
<reference evidence="1 2" key="1">
    <citation type="journal article" date="2016" name="Environ. Microbiol.">
        <title>Genomic resolution of a cold subsurface aquifer community provides metabolic insights for novel microbes adapted to high CO concentrations.</title>
        <authorList>
            <person name="Probst A.J."/>
            <person name="Castelle C.J."/>
            <person name="Singh A."/>
            <person name="Brown C.T."/>
            <person name="Anantharaman K."/>
            <person name="Sharon I."/>
            <person name="Hug L.A."/>
            <person name="Burstein D."/>
            <person name="Emerson J.B."/>
            <person name="Thomas B.C."/>
            <person name="Banfield J.F."/>
        </authorList>
    </citation>
    <scope>NUCLEOTIDE SEQUENCE [LARGE SCALE GENOMIC DNA]</scope>
    <source>
        <strain evidence="1">CG1_02_37_22</strain>
    </source>
</reference>
<name>A0A1J4TR50_9BACT</name>
<dbReference type="Proteomes" id="UP000183120">
    <property type="component" value="Unassembled WGS sequence"/>
</dbReference>
<sequence>MENCRAKGMAAFGCVLDSRKSIEGCYWWQQAHMEPPEQIGLIRRSVRESGCQFTGQILQYIDSIATPRL</sequence>